<comment type="similarity">
    <text evidence="3 12">Belongs to the CcmD/CycX/HelD family.</text>
</comment>
<comment type="function">
    <text evidence="1 12">Required for the export of heme to the periplasm for the biogenesis of c-type cytochromes.</text>
</comment>
<evidence type="ECO:0000256" key="2">
    <source>
        <dbReference type="ARBA" id="ARBA00004377"/>
    </source>
</evidence>
<dbReference type="RefSeq" id="WP_213434947.1">
    <property type="nucleotide sequence ID" value="NZ_AP024545.1"/>
</dbReference>
<proteinExistence type="inferred from homology"/>
<gene>
    <name evidence="13" type="ORF">LYSCAS_30770</name>
</gene>
<evidence type="ECO:0000256" key="10">
    <source>
        <dbReference type="ARBA" id="ARBA00022989"/>
    </source>
</evidence>
<evidence type="ECO:0000256" key="3">
    <source>
        <dbReference type="ARBA" id="ARBA00008741"/>
    </source>
</evidence>
<dbReference type="Pfam" id="PF04995">
    <property type="entry name" value="CcmD"/>
    <property type="match status" value="1"/>
</dbReference>
<evidence type="ECO:0000256" key="6">
    <source>
        <dbReference type="ARBA" id="ARBA00022475"/>
    </source>
</evidence>
<evidence type="ECO:0000256" key="9">
    <source>
        <dbReference type="ARBA" id="ARBA00022748"/>
    </source>
</evidence>
<evidence type="ECO:0000256" key="8">
    <source>
        <dbReference type="ARBA" id="ARBA00022692"/>
    </source>
</evidence>
<keyword evidence="10 12" id="KW-1133">Transmembrane helix</keyword>
<dbReference type="InterPro" id="IPR007078">
    <property type="entry name" value="Haem_export_protD_CcmD"/>
</dbReference>
<accession>A0ABM7Q9D5</accession>
<name>A0ABM7Q9D5_9GAMM</name>
<keyword evidence="5 12" id="KW-0813">Transport</keyword>
<keyword evidence="11 12" id="KW-0472">Membrane</keyword>
<reference evidence="13 14" key="1">
    <citation type="submission" date="2021-03" db="EMBL/GenBank/DDBJ databases">
        <title>Complete Genome Sequences of Two Lysobacter Strains Isolated from Sea Water (Lysobacter caseinilyticus) and Soil (Lysobacter helvus) in South Korea.</title>
        <authorList>
            <person name="Watanabe Y."/>
            <person name="Arakawa K."/>
        </authorList>
    </citation>
    <scope>NUCLEOTIDE SEQUENCE [LARGE SCALE GENOMIC DNA]</scope>
    <source>
        <strain evidence="13 14">KVB24</strain>
    </source>
</reference>
<organism evidence="13 14">
    <name type="scientific">Noviluteimonas caseinilytica</name>
    <dbReference type="NCBI Taxonomy" id="2675101"/>
    <lineage>
        <taxon>Bacteria</taxon>
        <taxon>Pseudomonadati</taxon>
        <taxon>Pseudomonadota</taxon>
        <taxon>Gammaproteobacteria</taxon>
        <taxon>Lysobacterales</taxon>
        <taxon>Lysobacteraceae</taxon>
        <taxon>Noviluteimonas</taxon>
    </lineage>
</organism>
<evidence type="ECO:0000313" key="14">
    <source>
        <dbReference type="Proteomes" id="UP000681317"/>
    </source>
</evidence>
<evidence type="ECO:0000256" key="11">
    <source>
        <dbReference type="ARBA" id="ARBA00023136"/>
    </source>
</evidence>
<evidence type="ECO:0000256" key="12">
    <source>
        <dbReference type="RuleBase" id="RU363101"/>
    </source>
</evidence>
<dbReference type="EMBL" id="AP024545">
    <property type="protein sequence ID" value="BCT94053.1"/>
    <property type="molecule type" value="Genomic_DNA"/>
</dbReference>
<comment type="subcellular location">
    <subcellularLocation>
        <location evidence="2 12">Cell inner membrane</location>
        <topology evidence="2 12">Single-pass membrane protein</topology>
    </subcellularLocation>
</comment>
<keyword evidence="14" id="KW-1185">Reference proteome</keyword>
<evidence type="ECO:0000313" key="13">
    <source>
        <dbReference type="EMBL" id="BCT94053.1"/>
    </source>
</evidence>
<protein>
    <recommendedName>
        <fullName evidence="4 12">Heme exporter protein D</fullName>
    </recommendedName>
</protein>
<keyword evidence="9 12" id="KW-0201">Cytochrome c-type biogenesis</keyword>
<evidence type="ECO:0000256" key="4">
    <source>
        <dbReference type="ARBA" id="ARBA00016461"/>
    </source>
</evidence>
<evidence type="ECO:0000256" key="1">
    <source>
        <dbReference type="ARBA" id="ARBA00002442"/>
    </source>
</evidence>
<keyword evidence="6 12" id="KW-1003">Cell membrane</keyword>
<keyword evidence="7 12" id="KW-0997">Cell inner membrane</keyword>
<dbReference type="Proteomes" id="UP000681317">
    <property type="component" value="Chromosome"/>
</dbReference>
<evidence type="ECO:0000256" key="7">
    <source>
        <dbReference type="ARBA" id="ARBA00022519"/>
    </source>
</evidence>
<evidence type="ECO:0000256" key="5">
    <source>
        <dbReference type="ARBA" id="ARBA00022448"/>
    </source>
</evidence>
<feature type="transmembrane region" description="Helical" evidence="12">
    <location>
        <begin position="6"/>
        <end position="24"/>
    </location>
</feature>
<sequence length="63" mass="7163">MSYRDYVIAAYAVFGLVLAWDFIAPRLDVRRQLRAAKLRAARAAARPEINELSRTPLQSDSIE</sequence>
<keyword evidence="8 12" id="KW-0812">Transmembrane</keyword>